<sequence>MMSRLLVAIMSRTDEQKVLTVLGAVASVVAVYLAFGSTGAGIEVAVFAAIAVMIALSRKA</sequence>
<keyword evidence="1" id="KW-1133">Transmembrane helix</keyword>
<comment type="caution">
    <text evidence="2">The sequence shown here is derived from an EMBL/GenBank/DDBJ whole genome shotgun (WGS) entry which is preliminary data.</text>
</comment>
<dbReference type="AlphaFoldDB" id="A0A2S8HY24"/>
<gene>
    <name evidence="2" type="ORF">C5615_37710</name>
</gene>
<accession>A0A2S8HY24</accession>
<protein>
    <submittedName>
        <fullName evidence="2">Uncharacterized protein</fullName>
    </submittedName>
</protein>
<keyword evidence="1" id="KW-0812">Transmembrane</keyword>
<evidence type="ECO:0000313" key="2">
    <source>
        <dbReference type="EMBL" id="PQP07474.1"/>
    </source>
</evidence>
<dbReference type="Proteomes" id="UP000238206">
    <property type="component" value="Unassembled WGS sequence"/>
</dbReference>
<keyword evidence="1" id="KW-0472">Membrane</keyword>
<reference evidence="2 3" key="1">
    <citation type="submission" date="2018-02" db="EMBL/GenBank/DDBJ databases">
        <title>Draft genome sequencing of Burkholderia cepacia Y14-15.</title>
        <authorList>
            <person name="Zheng B.-X."/>
        </authorList>
    </citation>
    <scope>NUCLEOTIDE SEQUENCE [LARGE SCALE GENOMIC DNA]</scope>
    <source>
        <strain evidence="2 3">Y14-15</strain>
    </source>
</reference>
<evidence type="ECO:0000313" key="3">
    <source>
        <dbReference type="Proteomes" id="UP000238206"/>
    </source>
</evidence>
<feature type="transmembrane region" description="Helical" evidence="1">
    <location>
        <begin position="40"/>
        <end position="57"/>
    </location>
</feature>
<proteinExistence type="predicted"/>
<evidence type="ECO:0000256" key="1">
    <source>
        <dbReference type="SAM" id="Phobius"/>
    </source>
</evidence>
<dbReference type="EMBL" id="PUIQ01000113">
    <property type="protein sequence ID" value="PQP07474.1"/>
    <property type="molecule type" value="Genomic_DNA"/>
</dbReference>
<name>A0A2S8HY24_BURCE</name>
<organism evidence="2 3">
    <name type="scientific">Burkholderia cepacia</name>
    <name type="common">Pseudomonas cepacia</name>
    <dbReference type="NCBI Taxonomy" id="292"/>
    <lineage>
        <taxon>Bacteria</taxon>
        <taxon>Pseudomonadati</taxon>
        <taxon>Pseudomonadota</taxon>
        <taxon>Betaproteobacteria</taxon>
        <taxon>Burkholderiales</taxon>
        <taxon>Burkholderiaceae</taxon>
        <taxon>Burkholderia</taxon>
        <taxon>Burkholderia cepacia complex</taxon>
    </lineage>
</organism>